<keyword evidence="3" id="KW-0813">Transport</keyword>
<keyword evidence="10" id="KW-1133">Transmembrane helix</keyword>
<gene>
    <name evidence="11" type="ORF">RDWZM_007632</name>
</gene>
<dbReference type="PANTHER" id="PTHR13080">
    <property type="entry name" value="ATP SYNTHASE F CHAIN, MITOCHONDRIAL-RELATED"/>
    <property type="match status" value="1"/>
</dbReference>
<keyword evidence="7" id="KW-0496">Mitochondrion</keyword>
<dbReference type="GO" id="GO:0042776">
    <property type="term" value="P:proton motive force-driven mitochondrial ATP synthesis"/>
    <property type="evidence" value="ECO:0007669"/>
    <property type="project" value="TreeGrafter"/>
</dbReference>
<dbReference type="GO" id="GO:0031966">
    <property type="term" value="C:mitochondrial membrane"/>
    <property type="evidence" value="ECO:0007669"/>
    <property type="project" value="UniProtKB-SubCell"/>
</dbReference>
<dbReference type="PANTHER" id="PTHR13080:SF20">
    <property type="entry name" value="ATP SYNTHASE SUBUNIT F, MITOCHONDRIAL-RELATED"/>
    <property type="match status" value="1"/>
</dbReference>
<keyword evidence="4" id="KW-0138">CF(0)</keyword>
<dbReference type="GO" id="GO:0046933">
    <property type="term" value="F:proton-transporting ATP synthase activity, rotational mechanism"/>
    <property type="evidence" value="ECO:0007669"/>
    <property type="project" value="TreeGrafter"/>
</dbReference>
<dbReference type="Pfam" id="PF10206">
    <property type="entry name" value="WRW"/>
    <property type="match status" value="1"/>
</dbReference>
<keyword evidence="8 10" id="KW-0472">Membrane</keyword>
<evidence type="ECO:0008006" key="13">
    <source>
        <dbReference type="Google" id="ProtNLM"/>
    </source>
</evidence>
<protein>
    <recommendedName>
        <fullName evidence="13">ATP synthase subunit f, mitochondrial</fullName>
    </recommendedName>
</protein>
<sequence length="115" mass="13614">MFQYSKYFGNYPVEYNRAIHGPYDPSRFYGRADTPLADVKLNQLFAWINRRNAHPVAIAQATSRAYYRFIRRFAQPKYASVSMFGFQFIALLSIAGYIANYPKSLSHHKQYKYHW</sequence>
<evidence type="ECO:0000313" key="11">
    <source>
        <dbReference type="EMBL" id="KAJ6216475.1"/>
    </source>
</evidence>
<name>A0A9Q0RJL5_BLOTA</name>
<dbReference type="InterPro" id="IPR019344">
    <property type="entry name" value="F1F0-ATPsyn_F_prd"/>
</dbReference>
<dbReference type="Proteomes" id="UP001142055">
    <property type="component" value="Chromosome 3"/>
</dbReference>
<evidence type="ECO:0000256" key="3">
    <source>
        <dbReference type="ARBA" id="ARBA00022448"/>
    </source>
</evidence>
<dbReference type="EMBL" id="JAPWDV010000003">
    <property type="protein sequence ID" value="KAJ6216475.1"/>
    <property type="molecule type" value="Genomic_DNA"/>
</dbReference>
<keyword evidence="12" id="KW-1185">Reference proteome</keyword>
<keyword evidence="5" id="KW-0375">Hydrogen ion transport</keyword>
<dbReference type="OMA" id="PAEYNRA"/>
<dbReference type="AlphaFoldDB" id="A0A9Q0RJL5"/>
<keyword evidence="6" id="KW-0406">Ion transport</keyword>
<organism evidence="11 12">
    <name type="scientific">Blomia tropicalis</name>
    <name type="common">Mite</name>
    <dbReference type="NCBI Taxonomy" id="40697"/>
    <lineage>
        <taxon>Eukaryota</taxon>
        <taxon>Metazoa</taxon>
        <taxon>Ecdysozoa</taxon>
        <taxon>Arthropoda</taxon>
        <taxon>Chelicerata</taxon>
        <taxon>Arachnida</taxon>
        <taxon>Acari</taxon>
        <taxon>Acariformes</taxon>
        <taxon>Sarcoptiformes</taxon>
        <taxon>Astigmata</taxon>
        <taxon>Glycyphagoidea</taxon>
        <taxon>Echimyopodidae</taxon>
        <taxon>Blomia</taxon>
    </lineage>
</organism>
<evidence type="ECO:0000256" key="5">
    <source>
        <dbReference type="ARBA" id="ARBA00022781"/>
    </source>
</evidence>
<comment type="subcellular location">
    <subcellularLocation>
        <location evidence="1">Mitochondrion membrane</location>
    </subcellularLocation>
</comment>
<reference evidence="11" key="1">
    <citation type="submission" date="2022-12" db="EMBL/GenBank/DDBJ databases">
        <title>Genome assemblies of Blomia tropicalis.</title>
        <authorList>
            <person name="Cui Y."/>
        </authorList>
    </citation>
    <scope>NUCLEOTIDE SEQUENCE</scope>
    <source>
        <tissue evidence="11">Adult mites</tissue>
    </source>
</reference>
<dbReference type="GO" id="GO:0045259">
    <property type="term" value="C:proton-transporting ATP synthase complex"/>
    <property type="evidence" value="ECO:0007669"/>
    <property type="project" value="UniProtKB-KW"/>
</dbReference>
<evidence type="ECO:0000256" key="4">
    <source>
        <dbReference type="ARBA" id="ARBA00022547"/>
    </source>
</evidence>
<comment type="caution">
    <text evidence="11">The sequence shown here is derived from an EMBL/GenBank/DDBJ whole genome shotgun (WGS) entry which is preliminary data.</text>
</comment>
<evidence type="ECO:0000256" key="2">
    <source>
        <dbReference type="ARBA" id="ARBA00005895"/>
    </source>
</evidence>
<evidence type="ECO:0000256" key="1">
    <source>
        <dbReference type="ARBA" id="ARBA00004325"/>
    </source>
</evidence>
<proteinExistence type="inferred from homology"/>
<keyword evidence="9" id="KW-0066">ATP synthesis</keyword>
<evidence type="ECO:0000313" key="12">
    <source>
        <dbReference type="Proteomes" id="UP001142055"/>
    </source>
</evidence>
<evidence type="ECO:0000256" key="10">
    <source>
        <dbReference type="SAM" id="Phobius"/>
    </source>
</evidence>
<comment type="similarity">
    <text evidence="2">Belongs to the ATPase F chain family.</text>
</comment>
<evidence type="ECO:0000256" key="6">
    <source>
        <dbReference type="ARBA" id="ARBA00023065"/>
    </source>
</evidence>
<accession>A0A9Q0RJL5</accession>
<keyword evidence="10" id="KW-0812">Transmembrane</keyword>
<evidence type="ECO:0000256" key="7">
    <source>
        <dbReference type="ARBA" id="ARBA00023128"/>
    </source>
</evidence>
<feature type="transmembrane region" description="Helical" evidence="10">
    <location>
        <begin position="78"/>
        <end position="99"/>
    </location>
</feature>
<dbReference type="OrthoDB" id="8921675at2759"/>
<evidence type="ECO:0000256" key="8">
    <source>
        <dbReference type="ARBA" id="ARBA00023136"/>
    </source>
</evidence>
<evidence type="ECO:0000256" key="9">
    <source>
        <dbReference type="ARBA" id="ARBA00023310"/>
    </source>
</evidence>